<dbReference type="Pfam" id="PF01797">
    <property type="entry name" value="Y1_Tnp"/>
    <property type="match status" value="1"/>
</dbReference>
<dbReference type="InterPro" id="IPR036515">
    <property type="entry name" value="Transposase_17_sf"/>
</dbReference>
<dbReference type="PANTHER" id="PTHR33360:SF4">
    <property type="entry name" value="TRANSPOSASE IS200-LIKE PROTEIN"/>
    <property type="match status" value="1"/>
</dbReference>
<protein>
    <submittedName>
        <fullName evidence="2">IS200/IS605 family transposase</fullName>
    </submittedName>
</protein>
<evidence type="ECO:0000313" key="3">
    <source>
        <dbReference type="Proteomes" id="UP000510868"/>
    </source>
</evidence>
<reference evidence="2 3" key="1">
    <citation type="submission" date="2020-07" db="EMBL/GenBank/DDBJ databases">
        <title>Genome sequence of Lactobacillus reuteri CNEI-KCA3 isolated from the faeces of a reared-broiler chicken, South-East Nigeria, reveals presence of CRISPR arrays.</title>
        <authorList>
            <person name="Anukam K.C."/>
            <person name="Ibezim C.N."/>
            <person name="BeecK W.V."/>
            <person name="Allonsius C."/>
            <person name="Broek M.D."/>
            <person name="Tuyaerts I."/>
            <person name="Attama A."/>
            <person name="Esimone C.O."/>
            <person name="Lebeer S."/>
        </authorList>
    </citation>
    <scope>NUCLEOTIDE SEQUENCE [LARGE SCALE GENOMIC DNA]</scope>
    <source>
        <strain evidence="2 3">CNEI-KCA3</strain>
    </source>
</reference>
<dbReference type="SMART" id="SM01321">
    <property type="entry name" value="Y1_Tnp"/>
    <property type="match status" value="1"/>
</dbReference>
<proteinExistence type="predicted"/>
<dbReference type="NCBIfam" id="NF033573">
    <property type="entry name" value="transpos_IS200"/>
    <property type="match status" value="1"/>
</dbReference>
<sequence length="118" mass="13998">MDKKMVVKYRRKVINDEISEYLKHRFVVVGQAYGINLQEWNHDQDHVHVLFRATPHTEMAKFLNAYKSSSSRMVKKQFPEIKQYLWKSAFWTQSYCLISTGGAPLEVVKRYIESQGRK</sequence>
<accession>A0A7L6BHM2</accession>
<dbReference type="InterPro" id="IPR002686">
    <property type="entry name" value="Transposase_17"/>
</dbReference>
<dbReference type="Gene3D" id="3.30.70.1290">
    <property type="entry name" value="Transposase IS200-like"/>
    <property type="match status" value="1"/>
</dbReference>
<evidence type="ECO:0000313" key="2">
    <source>
        <dbReference type="EMBL" id="QLQ61732.1"/>
    </source>
</evidence>
<dbReference type="SUPFAM" id="SSF143422">
    <property type="entry name" value="Transposase IS200-like"/>
    <property type="match status" value="1"/>
</dbReference>
<feature type="domain" description="Transposase IS200-like" evidence="1">
    <location>
        <begin position="3"/>
        <end position="115"/>
    </location>
</feature>
<evidence type="ECO:0000259" key="1">
    <source>
        <dbReference type="SMART" id="SM01321"/>
    </source>
</evidence>
<dbReference type="RefSeq" id="WP_181462485.1">
    <property type="nucleotide sequence ID" value="NZ_CP059275.1"/>
</dbReference>
<gene>
    <name evidence="2" type="primary">tnpA</name>
    <name evidence="2" type="ORF">HHK02_11855</name>
</gene>
<dbReference type="GO" id="GO:0004803">
    <property type="term" value="F:transposase activity"/>
    <property type="evidence" value="ECO:0007669"/>
    <property type="project" value="InterPro"/>
</dbReference>
<organism evidence="2 3">
    <name type="scientific">Limosilactobacillus reuteri</name>
    <name type="common">Lactobacillus reuteri</name>
    <dbReference type="NCBI Taxonomy" id="1598"/>
    <lineage>
        <taxon>Bacteria</taxon>
        <taxon>Bacillati</taxon>
        <taxon>Bacillota</taxon>
        <taxon>Bacilli</taxon>
        <taxon>Lactobacillales</taxon>
        <taxon>Lactobacillaceae</taxon>
        <taxon>Limosilactobacillus</taxon>
    </lineage>
</organism>
<name>A0A7L6BHM2_LIMRT</name>
<dbReference type="PANTHER" id="PTHR33360">
    <property type="entry name" value="TRANSPOSASE FOR INSERTION SEQUENCE ELEMENT IS200"/>
    <property type="match status" value="1"/>
</dbReference>
<dbReference type="GO" id="GO:0003677">
    <property type="term" value="F:DNA binding"/>
    <property type="evidence" value="ECO:0007669"/>
    <property type="project" value="InterPro"/>
</dbReference>
<dbReference type="EMBL" id="CP059275">
    <property type="protein sequence ID" value="QLQ61732.1"/>
    <property type="molecule type" value="Genomic_DNA"/>
</dbReference>
<dbReference type="GO" id="GO:0006313">
    <property type="term" value="P:DNA transposition"/>
    <property type="evidence" value="ECO:0007669"/>
    <property type="project" value="InterPro"/>
</dbReference>
<dbReference type="Proteomes" id="UP000510868">
    <property type="component" value="Chromosome"/>
</dbReference>
<dbReference type="AlphaFoldDB" id="A0A7L6BHM2"/>